<evidence type="ECO:0000256" key="3">
    <source>
        <dbReference type="ARBA" id="ARBA00022729"/>
    </source>
</evidence>
<gene>
    <name evidence="8" type="ORF">RSO01_70200</name>
</gene>
<organism evidence="8 9">
    <name type="scientific">Reyranella soli</name>
    <dbReference type="NCBI Taxonomy" id="1230389"/>
    <lineage>
        <taxon>Bacteria</taxon>
        <taxon>Pseudomonadati</taxon>
        <taxon>Pseudomonadota</taxon>
        <taxon>Alphaproteobacteria</taxon>
        <taxon>Hyphomicrobiales</taxon>
        <taxon>Reyranellaceae</taxon>
        <taxon>Reyranella</taxon>
    </lineage>
</organism>
<evidence type="ECO:0000313" key="9">
    <source>
        <dbReference type="Proteomes" id="UP000321058"/>
    </source>
</evidence>
<evidence type="ECO:0000256" key="6">
    <source>
        <dbReference type="ARBA" id="ARBA00023284"/>
    </source>
</evidence>
<evidence type="ECO:0000256" key="1">
    <source>
        <dbReference type="ARBA" id="ARBA00003565"/>
    </source>
</evidence>
<name>A0A512NLM5_9HYPH</name>
<protein>
    <submittedName>
        <fullName evidence="8">Disulfide bond formation protein DsbD</fullName>
    </submittedName>
</protein>
<evidence type="ECO:0000313" key="8">
    <source>
        <dbReference type="EMBL" id="GEP59854.1"/>
    </source>
</evidence>
<dbReference type="Proteomes" id="UP000321058">
    <property type="component" value="Unassembled WGS sequence"/>
</dbReference>
<sequence length="219" mass="23307">MRNMLIVAGGVVAVAAIAAGVYFGTRPPAAGPTPVAVAAAPDKTALLAVQPTDHVLGDPKAPITLIEYASFTCPHCAHFHTQILPEIKKKWIDTGKVKLIYRDFPLDQVAAKAAQIAECAPNDRYFGIIDLIFRGQPQWAASQDPIAELGKPLRIAGMGENEIKACLANEAKANEVINDYRGGETLGVNSTPSLFINGTLYKGARSVEELDAAFAKLAK</sequence>
<dbReference type="Gene3D" id="3.40.30.10">
    <property type="entry name" value="Glutaredoxin"/>
    <property type="match status" value="1"/>
</dbReference>
<dbReference type="RefSeq" id="WP_147155233.1">
    <property type="nucleotide sequence ID" value="NZ_BKAJ01000142.1"/>
</dbReference>
<dbReference type="SUPFAM" id="SSF52833">
    <property type="entry name" value="Thioredoxin-like"/>
    <property type="match status" value="1"/>
</dbReference>
<keyword evidence="9" id="KW-1185">Reference proteome</keyword>
<keyword evidence="3" id="KW-0732">Signal</keyword>
<dbReference type="PROSITE" id="PS51352">
    <property type="entry name" value="THIOREDOXIN_2"/>
    <property type="match status" value="1"/>
</dbReference>
<evidence type="ECO:0000256" key="5">
    <source>
        <dbReference type="ARBA" id="ARBA00023157"/>
    </source>
</evidence>
<dbReference type="OrthoDB" id="8478320at2"/>
<dbReference type="InterPro" id="IPR013766">
    <property type="entry name" value="Thioredoxin_domain"/>
</dbReference>
<comment type="caution">
    <text evidence="8">The sequence shown here is derived from an EMBL/GenBank/DDBJ whole genome shotgun (WGS) entry which is preliminary data.</text>
</comment>
<dbReference type="PANTHER" id="PTHR13887">
    <property type="entry name" value="GLUTATHIONE S-TRANSFERASE KAPPA"/>
    <property type="match status" value="1"/>
</dbReference>
<dbReference type="InterPro" id="IPR036249">
    <property type="entry name" value="Thioredoxin-like_sf"/>
</dbReference>
<evidence type="ECO:0000259" key="7">
    <source>
        <dbReference type="PROSITE" id="PS51352"/>
    </source>
</evidence>
<dbReference type="AlphaFoldDB" id="A0A512NLM5"/>
<dbReference type="CDD" id="cd02972">
    <property type="entry name" value="DsbA_family"/>
    <property type="match status" value="1"/>
</dbReference>
<proteinExistence type="inferred from homology"/>
<feature type="domain" description="Thioredoxin" evidence="7">
    <location>
        <begin position="34"/>
        <end position="219"/>
    </location>
</feature>
<dbReference type="Pfam" id="PF13462">
    <property type="entry name" value="Thioredoxin_4"/>
    <property type="match status" value="1"/>
</dbReference>
<dbReference type="GO" id="GO:0016491">
    <property type="term" value="F:oxidoreductase activity"/>
    <property type="evidence" value="ECO:0007669"/>
    <property type="project" value="UniProtKB-KW"/>
</dbReference>
<comment type="function">
    <text evidence="1">May be required for disulfide bond formation in some proteins.</text>
</comment>
<dbReference type="EMBL" id="BKAJ01000142">
    <property type="protein sequence ID" value="GEP59854.1"/>
    <property type="molecule type" value="Genomic_DNA"/>
</dbReference>
<accession>A0A512NLM5</accession>
<comment type="similarity">
    <text evidence="2">Belongs to the thioredoxin family. DsbA subfamily.</text>
</comment>
<dbReference type="PANTHER" id="PTHR13887:SF14">
    <property type="entry name" value="DISULFIDE BOND FORMATION PROTEIN D"/>
    <property type="match status" value="1"/>
</dbReference>
<reference evidence="8 9" key="1">
    <citation type="submission" date="2019-07" db="EMBL/GenBank/DDBJ databases">
        <title>Whole genome shotgun sequence of Reyranella soli NBRC 108950.</title>
        <authorList>
            <person name="Hosoyama A."/>
            <person name="Uohara A."/>
            <person name="Ohji S."/>
            <person name="Ichikawa N."/>
        </authorList>
    </citation>
    <scope>NUCLEOTIDE SEQUENCE [LARGE SCALE GENOMIC DNA]</scope>
    <source>
        <strain evidence="8 9">NBRC 108950</strain>
    </source>
</reference>
<keyword evidence="5" id="KW-1015">Disulfide bond</keyword>
<keyword evidence="6" id="KW-0676">Redox-active center</keyword>
<keyword evidence="4" id="KW-0560">Oxidoreductase</keyword>
<evidence type="ECO:0000256" key="2">
    <source>
        <dbReference type="ARBA" id="ARBA00005791"/>
    </source>
</evidence>
<evidence type="ECO:0000256" key="4">
    <source>
        <dbReference type="ARBA" id="ARBA00023002"/>
    </source>
</evidence>
<dbReference type="InterPro" id="IPR012336">
    <property type="entry name" value="Thioredoxin-like_fold"/>
</dbReference>